<dbReference type="AlphaFoldDB" id="A0A445MSQ6"/>
<evidence type="ECO:0000259" key="1">
    <source>
        <dbReference type="Pfam" id="PF07238"/>
    </source>
</evidence>
<sequence>MPNMELSGLDRRKMERFSLQLSARVCAASDIQKNPYLKLCTSNISACGAYFETKKQFSVGTKVKIEIILPADRLTNFGGRKSRIHLSGSVARIDDNGMALNFDRSYNIIPYRLNIH</sequence>
<dbReference type="SUPFAM" id="SSF141371">
    <property type="entry name" value="PilZ domain-like"/>
    <property type="match status" value="1"/>
</dbReference>
<reference evidence="2" key="1">
    <citation type="submission" date="2018-01" db="EMBL/GenBank/DDBJ databases">
        <authorList>
            <person name="Regsiter A."/>
            <person name="William W."/>
        </authorList>
    </citation>
    <scope>NUCLEOTIDE SEQUENCE</scope>
    <source>
        <strain evidence="2">TRIP AH-1</strain>
    </source>
</reference>
<evidence type="ECO:0000313" key="2">
    <source>
        <dbReference type="EMBL" id="SPD72497.1"/>
    </source>
</evidence>
<dbReference type="Gene3D" id="2.40.10.220">
    <property type="entry name" value="predicted glycosyltransferase like domains"/>
    <property type="match status" value="1"/>
</dbReference>
<gene>
    <name evidence="2" type="ORF">PITCH_A1380045</name>
</gene>
<organism evidence="2">
    <name type="scientific">uncultured Desulfobacterium sp</name>
    <dbReference type="NCBI Taxonomy" id="201089"/>
    <lineage>
        <taxon>Bacteria</taxon>
        <taxon>Pseudomonadati</taxon>
        <taxon>Thermodesulfobacteriota</taxon>
        <taxon>Desulfobacteria</taxon>
        <taxon>Desulfobacterales</taxon>
        <taxon>Desulfobacteriaceae</taxon>
        <taxon>Desulfobacterium</taxon>
        <taxon>environmental samples</taxon>
    </lineage>
</organism>
<accession>A0A445MSQ6</accession>
<dbReference type="EMBL" id="OJIN01000044">
    <property type="protein sequence ID" value="SPD72497.1"/>
    <property type="molecule type" value="Genomic_DNA"/>
</dbReference>
<dbReference type="GO" id="GO:0035438">
    <property type="term" value="F:cyclic-di-GMP binding"/>
    <property type="evidence" value="ECO:0007669"/>
    <property type="project" value="InterPro"/>
</dbReference>
<feature type="domain" description="PilZ" evidence="1">
    <location>
        <begin position="10"/>
        <end position="102"/>
    </location>
</feature>
<protein>
    <recommendedName>
        <fullName evidence="1">PilZ domain-containing protein</fullName>
    </recommendedName>
</protein>
<proteinExistence type="predicted"/>
<name>A0A445MSQ6_9BACT</name>
<dbReference type="InterPro" id="IPR009875">
    <property type="entry name" value="PilZ_domain"/>
</dbReference>
<dbReference type="Pfam" id="PF07238">
    <property type="entry name" value="PilZ"/>
    <property type="match status" value="1"/>
</dbReference>